<accession>A0A7S4A7Y2</accession>
<evidence type="ECO:0000256" key="1">
    <source>
        <dbReference type="SAM" id="MobiDB-lite"/>
    </source>
</evidence>
<feature type="region of interest" description="Disordered" evidence="1">
    <location>
        <begin position="420"/>
        <end position="458"/>
    </location>
</feature>
<dbReference type="EMBL" id="HBIW01024886">
    <property type="protein sequence ID" value="CAE0706028.1"/>
    <property type="molecule type" value="Transcribed_RNA"/>
</dbReference>
<protein>
    <submittedName>
        <fullName evidence="2">Uncharacterized protein</fullName>
    </submittedName>
</protein>
<feature type="compositionally biased region" description="Basic and acidic residues" evidence="1">
    <location>
        <begin position="433"/>
        <end position="448"/>
    </location>
</feature>
<reference evidence="2" key="1">
    <citation type="submission" date="2021-01" db="EMBL/GenBank/DDBJ databases">
        <authorList>
            <person name="Corre E."/>
            <person name="Pelletier E."/>
            <person name="Niang G."/>
            <person name="Scheremetjew M."/>
            <person name="Finn R."/>
            <person name="Kale V."/>
            <person name="Holt S."/>
            <person name="Cochrane G."/>
            <person name="Meng A."/>
            <person name="Brown T."/>
            <person name="Cohen L."/>
        </authorList>
    </citation>
    <scope>NUCLEOTIDE SEQUENCE</scope>
    <source>
        <strain evidence="2">CCMP1756</strain>
    </source>
</reference>
<dbReference type="EMBL" id="CAKKNE010000006">
    <property type="protein sequence ID" value="CAH0380107.1"/>
    <property type="molecule type" value="Genomic_DNA"/>
</dbReference>
<keyword evidence="4" id="KW-1185">Reference proteome</keyword>
<gene>
    <name evidence="2" type="ORF">PCAL00307_LOCUS21478</name>
    <name evidence="3" type="ORF">PECAL_6P17470</name>
</gene>
<reference evidence="3" key="2">
    <citation type="submission" date="2021-11" db="EMBL/GenBank/DDBJ databases">
        <authorList>
            <consortium name="Genoscope - CEA"/>
            <person name="William W."/>
        </authorList>
    </citation>
    <scope>NUCLEOTIDE SEQUENCE</scope>
</reference>
<evidence type="ECO:0000313" key="4">
    <source>
        <dbReference type="Proteomes" id="UP000789595"/>
    </source>
</evidence>
<dbReference type="AlphaFoldDB" id="A0A7S4A7Y2"/>
<dbReference type="Proteomes" id="UP000789595">
    <property type="component" value="Unassembled WGS sequence"/>
</dbReference>
<proteinExistence type="predicted"/>
<evidence type="ECO:0000313" key="2">
    <source>
        <dbReference type="EMBL" id="CAE0706028.1"/>
    </source>
</evidence>
<sequence length="458" mass="50241">MEFAASEDDKPPRGATVALHGLAKQAQHNGATGIVTDEINEKDGRLGVRIAYGEKARTLRVKPGNLRRVEACASFDERGVAPCRVLSPKLMKEIAASFREKRPWALPRAAETIVRAQLLREDATIEEGYVSVSNSDPPAWAASQEEIAKRAKQAQDAGLEAMATLRDELDGAACAKGLRFTHSFEHHARLLYEGRPREALALLVGVGDLGRRDSPASVCRCYRAEEPSDSEMALLAGCLEHVPRFLASLKGLPESFAVPLSYDAKETTHELRKELRITLAEEPGDARPIYLRLTYPALPDMPSLENVKRARIVVEKQLPAGSTVAPRFGSKTAYATVKDAERYHRIQSTQLTGRTRAGHELALALALASYRREPEHREAMALCRRAVHGARGADVGERAEELLEELCAATGDDAQTFLGEGLGVRPVGPRPPRNLERGAAERELERRTRAQRNLHLGA</sequence>
<evidence type="ECO:0000313" key="3">
    <source>
        <dbReference type="EMBL" id="CAH0380107.1"/>
    </source>
</evidence>
<name>A0A7S4A7Y2_9STRA</name>
<organism evidence="2">
    <name type="scientific">Pelagomonas calceolata</name>
    <dbReference type="NCBI Taxonomy" id="35677"/>
    <lineage>
        <taxon>Eukaryota</taxon>
        <taxon>Sar</taxon>
        <taxon>Stramenopiles</taxon>
        <taxon>Ochrophyta</taxon>
        <taxon>Pelagophyceae</taxon>
        <taxon>Pelagomonadales</taxon>
        <taxon>Pelagomonadaceae</taxon>
        <taxon>Pelagomonas</taxon>
    </lineage>
</organism>